<dbReference type="AlphaFoldDB" id="A0A5M9N443"/>
<dbReference type="EMBL" id="QUQM01000002">
    <property type="protein sequence ID" value="KAA8651769.1"/>
    <property type="molecule type" value="Genomic_DNA"/>
</dbReference>
<proteinExistence type="predicted"/>
<dbReference type="GeneID" id="54323367"/>
<dbReference type="Proteomes" id="UP000324241">
    <property type="component" value="Unassembled WGS sequence"/>
</dbReference>
<evidence type="ECO:0000256" key="1">
    <source>
        <dbReference type="SAM" id="MobiDB-lite"/>
    </source>
</evidence>
<protein>
    <submittedName>
        <fullName evidence="2">Uncharacterized protein</fullName>
    </submittedName>
</protein>
<reference evidence="2 3" key="1">
    <citation type="submission" date="2019-08" db="EMBL/GenBank/DDBJ databases">
        <title>The genome sequence of a newly discovered highly antifungal drug resistant Aspergillus species, Aspergillus tanneri NIH 1004.</title>
        <authorList>
            <person name="Mounaud S."/>
            <person name="Singh I."/>
            <person name="Joardar V."/>
            <person name="Pakala S."/>
            <person name="Pakala S."/>
            <person name="Venepally P."/>
            <person name="Chung J.K."/>
            <person name="Losada L."/>
            <person name="Nierman W.C."/>
        </authorList>
    </citation>
    <scope>NUCLEOTIDE SEQUENCE [LARGE SCALE GENOMIC DNA]</scope>
    <source>
        <strain evidence="2 3">NIH1004</strain>
    </source>
</reference>
<gene>
    <name evidence="2" type="ORF">ATNIH1004_000665</name>
</gene>
<organism evidence="2 3">
    <name type="scientific">Aspergillus tanneri</name>
    <dbReference type="NCBI Taxonomy" id="1220188"/>
    <lineage>
        <taxon>Eukaryota</taxon>
        <taxon>Fungi</taxon>
        <taxon>Dikarya</taxon>
        <taxon>Ascomycota</taxon>
        <taxon>Pezizomycotina</taxon>
        <taxon>Eurotiomycetes</taxon>
        <taxon>Eurotiomycetidae</taxon>
        <taxon>Eurotiales</taxon>
        <taxon>Aspergillaceae</taxon>
        <taxon>Aspergillus</taxon>
        <taxon>Aspergillus subgen. Circumdati</taxon>
    </lineage>
</organism>
<sequence length="101" mass="10290">MAIAEAAVADDPLGGFLALLEVAARLTGRHDARGCGSVGTESISAEGEEAAERKRMGATLDLDEAEDSSDRSRTVVVGFCNQSNSAGGGKSGGRVEPEVPK</sequence>
<dbReference type="OrthoDB" id="10600297at2759"/>
<dbReference type="RefSeq" id="XP_033431130.1">
    <property type="nucleotide sequence ID" value="XM_033565373.1"/>
</dbReference>
<evidence type="ECO:0000313" key="2">
    <source>
        <dbReference type="EMBL" id="KAA8651769.1"/>
    </source>
</evidence>
<accession>A0A5M9N443</accession>
<feature type="region of interest" description="Disordered" evidence="1">
    <location>
        <begin position="31"/>
        <end position="101"/>
    </location>
</feature>
<comment type="caution">
    <text evidence="2">The sequence shown here is derived from an EMBL/GenBank/DDBJ whole genome shotgun (WGS) entry which is preliminary data.</text>
</comment>
<evidence type="ECO:0000313" key="3">
    <source>
        <dbReference type="Proteomes" id="UP000324241"/>
    </source>
</evidence>
<name>A0A5M9N443_9EURO</name>